<name>A0A0C9YH96_9AGAR</name>
<feature type="compositionally biased region" description="Basic and acidic residues" evidence="6">
    <location>
        <begin position="9"/>
        <end position="21"/>
    </location>
</feature>
<dbReference type="GO" id="GO:0015087">
    <property type="term" value="F:cobalt ion transmembrane transporter activity"/>
    <property type="evidence" value="ECO:0007669"/>
    <property type="project" value="TreeGrafter"/>
</dbReference>
<dbReference type="GO" id="GO:0050897">
    <property type="term" value="F:cobalt ion binding"/>
    <property type="evidence" value="ECO:0007669"/>
    <property type="project" value="TreeGrafter"/>
</dbReference>
<keyword evidence="5" id="KW-0175">Coiled coil</keyword>
<keyword evidence="2 7" id="KW-0812">Transmembrane</keyword>
<evidence type="ECO:0000256" key="5">
    <source>
        <dbReference type="SAM" id="Coils"/>
    </source>
</evidence>
<dbReference type="AlphaFoldDB" id="A0A0C9YH96"/>
<dbReference type="OrthoDB" id="3231000at2759"/>
<protein>
    <submittedName>
        <fullName evidence="8">Unplaced genomic scaffold K443scaffold_2, whole genome shotgun sequence</fullName>
    </submittedName>
</protein>
<dbReference type="InterPro" id="IPR002523">
    <property type="entry name" value="MgTranspt_CorA/ZnTranspt_ZntB"/>
</dbReference>
<dbReference type="HOGENOM" id="CLU_018401_0_0_1"/>
<evidence type="ECO:0000256" key="4">
    <source>
        <dbReference type="ARBA" id="ARBA00023136"/>
    </source>
</evidence>
<organism evidence="8 9">
    <name type="scientific">Laccaria amethystina LaAM-08-1</name>
    <dbReference type="NCBI Taxonomy" id="1095629"/>
    <lineage>
        <taxon>Eukaryota</taxon>
        <taxon>Fungi</taxon>
        <taxon>Dikarya</taxon>
        <taxon>Basidiomycota</taxon>
        <taxon>Agaricomycotina</taxon>
        <taxon>Agaricomycetes</taxon>
        <taxon>Agaricomycetidae</taxon>
        <taxon>Agaricales</taxon>
        <taxon>Agaricineae</taxon>
        <taxon>Hydnangiaceae</taxon>
        <taxon>Laccaria</taxon>
    </lineage>
</organism>
<dbReference type="GO" id="GO:0000287">
    <property type="term" value="F:magnesium ion binding"/>
    <property type="evidence" value="ECO:0007669"/>
    <property type="project" value="TreeGrafter"/>
</dbReference>
<keyword evidence="9" id="KW-1185">Reference proteome</keyword>
<keyword evidence="3 7" id="KW-1133">Transmembrane helix</keyword>
<dbReference type="InterPro" id="IPR045863">
    <property type="entry name" value="CorA_TM1_TM2"/>
</dbReference>
<evidence type="ECO:0000256" key="2">
    <source>
        <dbReference type="ARBA" id="ARBA00022692"/>
    </source>
</evidence>
<reference evidence="8 9" key="1">
    <citation type="submission" date="2014-04" db="EMBL/GenBank/DDBJ databases">
        <authorList>
            <consortium name="DOE Joint Genome Institute"/>
            <person name="Kuo A."/>
            <person name="Kohler A."/>
            <person name="Nagy L.G."/>
            <person name="Floudas D."/>
            <person name="Copeland A."/>
            <person name="Barry K.W."/>
            <person name="Cichocki N."/>
            <person name="Veneault-Fourrey C."/>
            <person name="LaButti K."/>
            <person name="Lindquist E.A."/>
            <person name="Lipzen A."/>
            <person name="Lundell T."/>
            <person name="Morin E."/>
            <person name="Murat C."/>
            <person name="Sun H."/>
            <person name="Tunlid A."/>
            <person name="Henrissat B."/>
            <person name="Grigoriev I.V."/>
            <person name="Hibbett D.S."/>
            <person name="Martin F."/>
            <person name="Nordberg H.P."/>
            <person name="Cantor M.N."/>
            <person name="Hua S.X."/>
        </authorList>
    </citation>
    <scope>NUCLEOTIDE SEQUENCE [LARGE SCALE GENOMIC DNA]</scope>
    <source>
        <strain evidence="8 9">LaAM-08-1</strain>
    </source>
</reference>
<keyword evidence="4 7" id="KW-0472">Membrane</keyword>
<evidence type="ECO:0000313" key="9">
    <source>
        <dbReference type="Proteomes" id="UP000054477"/>
    </source>
</evidence>
<feature type="transmembrane region" description="Helical" evidence="7">
    <location>
        <begin position="476"/>
        <end position="498"/>
    </location>
</feature>
<dbReference type="PANTHER" id="PTHR46494">
    <property type="entry name" value="CORA FAMILY METAL ION TRANSPORTER (EUROFUNG)"/>
    <property type="match status" value="1"/>
</dbReference>
<dbReference type="Proteomes" id="UP000054477">
    <property type="component" value="Unassembled WGS sequence"/>
</dbReference>
<dbReference type="Gene3D" id="1.20.58.340">
    <property type="entry name" value="Magnesium transport protein CorA, transmembrane region"/>
    <property type="match status" value="1"/>
</dbReference>
<comment type="subcellular location">
    <subcellularLocation>
        <location evidence="1">Cell membrane</location>
        <topology evidence="1">Multi-pass membrane protein</topology>
    </subcellularLocation>
</comment>
<dbReference type="SUPFAM" id="SSF144083">
    <property type="entry name" value="Magnesium transport protein CorA, transmembrane region"/>
    <property type="match status" value="1"/>
</dbReference>
<dbReference type="GO" id="GO:0015095">
    <property type="term" value="F:magnesium ion transmembrane transporter activity"/>
    <property type="evidence" value="ECO:0007669"/>
    <property type="project" value="TreeGrafter"/>
</dbReference>
<dbReference type="PANTHER" id="PTHR46494:SF1">
    <property type="entry name" value="CORA FAMILY METAL ION TRANSPORTER (EUROFUNG)"/>
    <property type="match status" value="1"/>
</dbReference>
<evidence type="ECO:0000256" key="3">
    <source>
        <dbReference type="ARBA" id="ARBA00022989"/>
    </source>
</evidence>
<dbReference type="STRING" id="1095629.A0A0C9YH96"/>
<evidence type="ECO:0000313" key="8">
    <source>
        <dbReference type="EMBL" id="KIK09747.1"/>
    </source>
</evidence>
<reference evidence="9" key="2">
    <citation type="submission" date="2015-01" db="EMBL/GenBank/DDBJ databases">
        <title>Evolutionary Origins and Diversification of the Mycorrhizal Mutualists.</title>
        <authorList>
            <consortium name="DOE Joint Genome Institute"/>
            <consortium name="Mycorrhizal Genomics Consortium"/>
            <person name="Kohler A."/>
            <person name="Kuo A."/>
            <person name="Nagy L.G."/>
            <person name="Floudas D."/>
            <person name="Copeland A."/>
            <person name="Barry K.W."/>
            <person name="Cichocki N."/>
            <person name="Veneault-Fourrey C."/>
            <person name="LaButti K."/>
            <person name="Lindquist E.A."/>
            <person name="Lipzen A."/>
            <person name="Lundell T."/>
            <person name="Morin E."/>
            <person name="Murat C."/>
            <person name="Riley R."/>
            <person name="Ohm R."/>
            <person name="Sun H."/>
            <person name="Tunlid A."/>
            <person name="Henrissat B."/>
            <person name="Grigoriev I.V."/>
            <person name="Hibbett D.S."/>
            <person name="Martin F."/>
        </authorList>
    </citation>
    <scope>NUCLEOTIDE SEQUENCE [LARGE SCALE GENOMIC DNA]</scope>
    <source>
        <strain evidence="9">LaAM-08-1</strain>
    </source>
</reference>
<evidence type="ECO:0000256" key="7">
    <source>
        <dbReference type="SAM" id="Phobius"/>
    </source>
</evidence>
<proteinExistence type="predicted"/>
<feature type="transmembrane region" description="Helical" evidence="7">
    <location>
        <begin position="510"/>
        <end position="535"/>
    </location>
</feature>
<sequence length="592" mass="68170">MAASVHSLRSLERRTKQDDPNRVPLPSHRHAAPSAPWPWIDLQDEVDPVQLDNTAPPIPDPCDHGTSCDECWKGYPQSRFPNWTERQVKKARIYDAIHHYSRHQDCIIHHVDVDDKGFFTDAAKFIAVNGREVETWDAIVHETRPDNLRVRCLFLEKLSGPVLQMLGAKYNIEPFFWSSSLSWIPSRFQEEIFPKEGDHITVTLTFLRSTADEEAIARINKSTESLASQIPTLLGSQKIDTHAPLALYSNQRLLSLDLLSVHLIRNIDGSTIISYHPNLKMSTTTAPYLHTRIRFAGQSVYWQSMFQKSPDPTFVLLTFIWHAMYAWDEALEHLYEHICSLENRVITTASMPLTQELHVIRAHHLHYSSLLDDFSKNVNFIKETRNPAMESPMISESTRKDSRGLLDRECDTLLAEIKRLSVELAMQERRLRNVMNLVFSSVNITDSRYMRQMTEAAVRDSAGVLFLYPSIVMKQIAYLTMIFAPATFVAGIFGMNIHEINPGTLGSLPHYMAVAIPLTIATIWIIIAFQSKYLFDNDESIWRRFAWPFFLAKRMFWRKSGQRGQDEKEKKLLESYSISSQEAIMSRQFLDD</sequence>
<dbReference type="GO" id="GO:0005886">
    <property type="term" value="C:plasma membrane"/>
    <property type="evidence" value="ECO:0007669"/>
    <property type="project" value="UniProtKB-SubCell"/>
</dbReference>
<feature type="coiled-coil region" evidence="5">
    <location>
        <begin position="410"/>
        <end position="437"/>
    </location>
</feature>
<dbReference type="Pfam" id="PF01544">
    <property type="entry name" value="CorA"/>
    <property type="match status" value="1"/>
</dbReference>
<evidence type="ECO:0000256" key="6">
    <source>
        <dbReference type="SAM" id="MobiDB-lite"/>
    </source>
</evidence>
<accession>A0A0C9YH96</accession>
<evidence type="ECO:0000256" key="1">
    <source>
        <dbReference type="ARBA" id="ARBA00004651"/>
    </source>
</evidence>
<gene>
    <name evidence="8" type="ORF">K443DRAFT_367</name>
</gene>
<dbReference type="EMBL" id="KN838537">
    <property type="protein sequence ID" value="KIK09747.1"/>
    <property type="molecule type" value="Genomic_DNA"/>
</dbReference>
<feature type="region of interest" description="Disordered" evidence="6">
    <location>
        <begin position="1"/>
        <end position="35"/>
    </location>
</feature>